<dbReference type="PaxDb" id="2903-EOD15000"/>
<dbReference type="AlphaFoldDB" id="A0A0D3JXB3"/>
<dbReference type="Gene3D" id="1.25.40.10">
    <property type="entry name" value="Tetratricopeptide repeat domain"/>
    <property type="match status" value="1"/>
</dbReference>
<dbReference type="RefSeq" id="XP_005767429.1">
    <property type="nucleotide sequence ID" value="XM_005767372.1"/>
</dbReference>
<evidence type="ECO:0000256" key="3">
    <source>
        <dbReference type="ARBA" id="ARBA00004173"/>
    </source>
</evidence>
<reference evidence="16" key="1">
    <citation type="journal article" date="2013" name="Nature">
        <title>Pan genome of the phytoplankton Emiliania underpins its global distribution.</title>
        <authorList>
            <person name="Read B.A."/>
            <person name="Kegel J."/>
            <person name="Klute M.J."/>
            <person name="Kuo A."/>
            <person name="Lefebvre S.C."/>
            <person name="Maumus F."/>
            <person name="Mayer C."/>
            <person name="Miller J."/>
            <person name="Monier A."/>
            <person name="Salamov A."/>
            <person name="Young J."/>
            <person name="Aguilar M."/>
            <person name="Claverie J.M."/>
            <person name="Frickenhaus S."/>
            <person name="Gonzalez K."/>
            <person name="Herman E.K."/>
            <person name="Lin Y.C."/>
            <person name="Napier J."/>
            <person name="Ogata H."/>
            <person name="Sarno A.F."/>
            <person name="Shmutz J."/>
            <person name="Schroeder D."/>
            <person name="de Vargas C."/>
            <person name="Verret F."/>
            <person name="von Dassow P."/>
            <person name="Valentin K."/>
            <person name="Van de Peer Y."/>
            <person name="Wheeler G."/>
            <person name="Dacks J.B."/>
            <person name="Delwiche C.F."/>
            <person name="Dyhrman S.T."/>
            <person name="Glockner G."/>
            <person name="John U."/>
            <person name="Richards T."/>
            <person name="Worden A.Z."/>
            <person name="Zhang X."/>
            <person name="Grigoriev I.V."/>
            <person name="Allen A.E."/>
            <person name="Bidle K."/>
            <person name="Borodovsky M."/>
            <person name="Bowler C."/>
            <person name="Brownlee C."/>
            <person name="Cock J.M."/>
            <person name="Elias M."/>
            <person name="Gladyshev V.N."/>
            <person name="Groth M."/>
            <person name="Guda C."/>
            <person name="Hadaegh A."/>
            <person name="Iglesias-Rodriguez M.D."/>
            <person name="Jenkins J."/>
            <person name="Jones B.M."/>
            <person name="Lawson T."/>
            <person name="Leese F."/>
            <person name="Lindquist E."/>
            <person name="Lobanov A."/>
            <person name="Lomsadze A."/>
            <person name="Malik S.B."/>
            <person name="Marsh M.E."/>
            <person name="Mackinder L."/>
            <person name="Mock T."/>
            <person name="Mueller-Roeber B."/>
            <person name="Pagarete A."/>
            <person name="Parker M."/>
            <person name="Probert I."/>
            <person name="Quesneville H."/>
            <person name="Raines C."/>
            <person name="Rensing S.A."/>
            <person name="Riano-Pachon D.M."/>
            <person name="Richier S."/>
            <person name="Rokitta S."/>
            <person name="Shiraiwa Y."/>
            <person name="Soanes D.M."/>
            <person name="van der Giezen M."/>
            <person name="Wahlund T.M."/>
            <person name="Williams B."/>
            <person name="Wilson W."/>
            <person name="Wolfe G."/>
            <person name="Wurch L.L."/>
        </authorList>
    </citation>
    <scope>NUCLEOTIDE SEQUENCE</scope>
</reference>
<dbReference type="GO" id="GO:0004526">
    <property type="term" value="F:ribonuclease P activity"/>
    <property type="evidence" value="ECO:0007669"/>
    <property type="project" value="UniProtKB-EC"/>
</dbReference>
<keyword evidence="9" id="KW-0378">Hydrolase</keyword>
<evidence type="ECO:0000256" key="5">
    <source>
        <dbReference type="ARBA" id="ARBA00012179"/>
    </source>
</evidence>
<evidence type="ECO:0000259" key="14">
    <source>
        <dbReference type="Pfam" id="PF16953"/>
    </source>
</evidence>
<comment type="similarity">
    <text evidence="4">Belongs to the PPR family. P subfamily.</text>
</comment>
<dbReference type="GO" id="GO:0005739">
    <property type="term" value="C:mitochondrion"/>
    <property type="evidence" value="ECO:0007669"/>
    <property type="project" value="UniProtKB-SubCell"/>
</dbReference>
<evidence type="ECO:0000256" key="6">
    <source>
        <dbReference type="ARBA" id="ARBA00022694"/>
    </source>
</evidence>
<dbReference type="InterPro" id="IPR031595">
    <property type="entry name" value="PRORP_C"/>
</dbReference>
<keyword evidence="13" id="KW-0496">Mitochondrion</keyword>
<dbReference type="KEGG" id="ehx:EMIHUDRAFT_445707"/>
<dbReference type="STRING" id="2903.R1CYI7"/>
<dbReference type="HOGENOM" id="CLU_2488115_0_0_1"/>
<dbReference type="RefSeq" id="XP_005780577.1">
    <property type="nucleotide sequence ID" value="XM_005780520.1"/>
</dbReference>
<organism evidence="15 16">
    <name type="scientific">Emiliania huxleyi (strain CCMP1516)</name>
    <dbReference type="NCBI Taxonomy" id="280463"/>
    <lineage>
        <taxon>Eukaryota</taxon>
        <taxon>Haptista</taxon>
        <taxon>Haptophyta</taxon>
        <taxon>Prymnesiophyceae</taxon>
        <taxon>Isochrysidales</taxon>
        <taxon>Noelaerhabdaceae</taxon>
        <taxon>Emiliania</taxon>
    </lineage>
</organism>
<feature type="domain" description="PRORP" evidence="14">
    <location>
        <begin position="2"/>
        <end position="76"/>
    </location>
</feature>
<keyword evidence="10" id="KW-0862">Zinc</keyword>
<sequence length="87" mass="10314">MASGDGCCVVSNDQMRDHSFGMLRPRSFSRWRDRHVVRFCFREWQQEPTLEFPRIFSSIMQFEPASSTWHIPSHESSRWLWAQHGAA</sequence>
<dbReference type="GeneID" id="17261147"/>
<protein>
    <recommendedName>
        <fullName evidence="5">ribonuclease P</fullName>
        <ecNumber evidence="5">3.1.26.5</ecNumber>
    </recommendedName>
</protein>
<evidence type="ECO:0000256" key="11">
    <source>
        <dbReference type="ARBA" id="ARBA00022842"/>
    </source>
</evidence>
<evidence type="ECO:0000256" key="12">
    <source>
        <dbReference type="ARBA" id="ARBA00022946"/>
    </source>
</evidence>
<dbReference type="GeneID" id="17273693"/>
<reference evidence="15" key="2">
    <citation type="submission" date="2024-10" db="UniProtKB">
        <authorList>
            <consortium name="EnsemblProtists"/>
        </authorList>
    </citation>
    <scope>IDENTIFICATION</scope>
</reference>
<dbReference type="GO" id="GO:0001682">
    <property type="term" value="P:tRNA 5'-leader removal"/>
    <property type="evidence" value="ECO:0007669"/>
    <property type="project" value="TreeGrafter"/>
</dbReference>
<evidence type="ECO:0000256" key="2">
    <source>
        <dbReference type="ARBA" id="ARBA00001946"/>
    </source>
</evidence>
<evidence type="ECO:0000256" key="8">
    <source>
        <dbReference type="ARBA" id="ARBA00022723"/>
    </source>
</evidence>
<dbReference type="EnsemblProtists" id="EOD15000">
    <property type="protein sequence ID" value="EOD15000"/>
    <property type="gene ID" value="EMIHUDRAFT_445707"/>
</dbReference>
<keyword evidence="12" id="KW-0809">Transit peptide</keyword>
<dbReference type="PANTHER" id="PTHR13547:SF1">
    <property type="entry name" value="MITOCHONDRIAL RIBONUCLEASE P CATALYTIC SUBUNIT"/>
    <property type="match status" value="1"/>
</dbReference>
<keyword evidence="8" id="KW-0479">Metal-binding</keyword>
<evidence type="ECO:0000313" key="15">
    <source>
        <dbReference type="EnsemblProtists" id="EOD28148"/>
    </source>
</evidence>
<dbReference type="KEGG" id="ehx:EMIHUDRAFT_443007"/>
<evidence type="ECO:0000256" key="1">
    <source>
        <dbReference type="ARBA" id="ARBA00000928"/>
    </source>
</evidence>
<evidence type="ECO:0000256" key="7">
    <source>
        <dbReference type="ARBA" id="ARBA00022722"/>
    </source>
</evidence>
<name>A0A0D3JXB3_EMIH1</name>
<accession>A0A0D3JXB3</accession>
<dbReference type="Proteomes" id="UP000013827">
    <property type="component" value="Unassembled WGS sequence"/>
</dbReference>
<evidence type="ECO:0000256" key="4">
    <source>
        <dbReference type="ARBA" id="ARBA00007626"/>
    </source>
</evidence>
<evidence type="ECO:0000256" key="13">
    <source>
        <dbReference type="ARBA" id="ARBA00023128"/>
    </source>
</evidence>
<dbReference type="EC" id="3.1.26.5" evidence="5"/>
<comment type="cofactor">
    <cofactor evidence="2">
        <name>Mg(2+)</name>
        <dbReference type="ChEBI" id="CHEBI:18420"/>
    </cofactor>
</comment>
<dbReference type="InterPro" id="IPR011990">
    <property type="entry name" value="TPR-like_helical_dom_sf"/>
</dbReference>
<evidence type="ECO:0000256" key="10">
    <source>
        <dbReference type="ARBA" id="ARBA00022833"/>
    </source>
</evidence>
<evidence type="ECO:0000256" key="9">
    <source>
        <dbReference type="ARBA" id="ARBA00022801"/>
    </source>
</evidence>
<evidence type="ECO:0000313" key="16">
    <source>
        <dbReference type="Proteomes" id="UP000013827"/>
    </source>
</evidence>
<dbReference type="EnsemblProtists" id="EOD28148">
    <property type="protein sequence ID" value="EOD28148"/>
    <property type="gene ID" value="EMIHUDRAFT_443007"/>
</dbReference>
<comment type="subcellular location">
    <subcellularLocation>
        <location evidence="3">Mitochondrion</location>
    </subcellularLocation>
</comment>
<keyword evidence="11" id="KW-0460">Magnesium</keyword>
<comment type="catalytic activity">
    <reaction evidence="1">
        <text>Endonucleolytic cleavage of RNA, removing 5'-extranucleotides from tRNA precursor.</text>
        <dbReference type="EC" id="3.1.26.5"/>
    </reaction>
</comment>
<keyword evidence="6" id="KW-0819">tRNA processing</keyword>
<keyword evidence="7" id="KW-0540">Nuclease</keyword>
<keyword evidence="16" id="KW-1185">Reference proteome</keyword>
<proteinExistence type="inferred from homology"/>
<dbReference type="GO" id="GO:0046872">
    <property type="term" value="F:metal ion binding"/>
    <property type="evidence" value="ECO:0007669"/>
    <property type="project" value="UniProtKB-KW"/>
</dbReference>
<dbReference type="PANTHER" id="PTHR13547">
    <property type="match status" value="1"/>
</dbReference>
<dbReference type="Pfam" id="PF16953">
    <property type="entry name" value="PRORP"/>
    <property type="match status" value="1"/>
</dbReference>
<dbReference type="Gene3D" id="3.40.50.11980">
    <property type="match status" value="1"/>
</dbReference>